<feature type="domain" description="Peptide N-acetyl-beta-D-glucosaminyl asparaginase amidase A N-terminal" evidence="2">
    <location>
        <begin position="51"/>
        <end position="358"/>
    </location>
</feature>
<accession>A0A8H7PJ20</accession>
<dbReference type="OrthoDB" id="1612078at2759"/>
<evidence type="ECO:0000259" key="2">
    <source>
        <dbReference type="Pfam" id="PF12222"/>
    </source>
</evidence>
<proteinExistence type="predicted"/>
<dbReference type="PROSITE" id="PS51257">
    <property type="entry name" value="PROKAR_LIPOPROTEIN"/>
    <property type="match status" value="1"/>
</dbReference>
<evidence type="ECO:0000256" key="1">
    <source>
        <dbReference type="SAM" id="SignalP"/>
    </source>
</evidence>
<dbReference type="InterPro" id="IPR056948">
    <property type="entry name" value="PNGaseA_N"/>
</dbReference>
<dbReference type="EMBL" id="JAEPQZ010000012">
    <property type="protein sequence ID" value="KAG2174897.1"/>
    <property type="molecule type" value="Genomic_DNA"/>
</dbReference>
<dbReference type="PANTHER" id="PTHR31104">
    <property type="entry name" value="PEPTIDE-N4-(N-ACETYL-BETA-GLUCOSAMINYL)ASPARAGINE AMIDASE A PROTEIN"/>
    <property type="match status" value="1"/>
</dbReference>
<name>A0A8H7PJ20_MORIS</name>
<feature type="signal peptide" evidence="1">
    <location>
        <begin position="1"/>
        <end position="19"/>
    </location>
</feature>
<gene>
    <name evidence="3" type="ORF">INT43_005959</name>
</gene>
<feature type="chain" id="PRO_5034980261" description="Peptide N-acetyl-beta-D-glucosaminyl asparaginase amidase A N-terminal domain-containing protein" evidence="1">
    <location>
        <begin position="20"/>
        <end position="563"/>
    </location>
</feature>
<protein>
    <recommendedName>
        <fullName evidence="2">Peptide N-acetyl-beta-D-glucosaminyl asparaginase amidase A N-terminal domain-containing protein</fullName>
    </recommendedName>
</protein>
<dbReference type="AlphaFoldDB" id="A0A8H7PJ20"/>
<evidence type="ECO:0000313" key="3">
    <source>
        <dbReference type="EMBL" id="KAG2174897.1"/>
    </source>
</evidence>
<keyword evidence="1" id="KW-0732">Signal</keyword>
<dbReference type="Proteomes" id="UP000654370">
    <property type="component" value="Unassembled WGS sequence"/>
</dbReference>
<reference evidence="3" key="1">
    <citation type="submission" date="2020-12" db="EMBL/GenBank/DDBJ databases">
        <title>Metabolic potential, ecology and presence of endohyphal bacteria is reflected in genomic diversity of Mucoromycotina.</title>
        <authorList>
            <person name="Muszewska A."/>
            <person name="Okrasinska A."/>
            <person name="Steczkiewicz K."/>
            <person name="Drgas O."/>
            <person name="Orlowska M."/>
            <person name="Perlinska-Lenart U."/>
            <person name="Aleksandrzak-Piekarczyk T."/>
            <person name="Szatraj K."/>
            <person name="Zielenkiewicz U."/>
            <person name="Pilsyk S."/>
            <person name="Malc E."/>
            <person name="Mieczkowski P."/>
            <person name="Kruszewska J.S."/>
            <person name="Biernat P."/>
            <person name="Pawlowska J."/>
        </authorList>
    </citation>
    <scope>NUCLEOTIDE SEQUENCE</scope>
    <source>
        <strain evidence="3">WA0000067209</strain>
    </source>
</reference>
<dbReference type="InterPro" id="IPR021102">
    <property type="entry name" value="PNGase_A"/>
</dbReference>
<dbReference type="Pfam" id="PF12222">
    <property type="entry name" value="PNGaseA"/>
    <property type="match status" value="1"/>
</dbReference>
<comment type="caution">
    <text evidence="3">The sequence shown here is derived from an EMBL/GenBank/DDBJ whole genome shotgun (WGS) entry which is preliminary data.</text>
</comment>
<organism evidence="3 4">
    <name type="scientific">Mortierella isabellina</name>
    <name type="common">Filamentous fungus</name>
    <name type="synonym">Umbelopsis isabellina</name>
    <dbReference type="NCBI Taxonomy" id="91625"/>
    <lineage>
        <taxon>Eukaryota</taxon>
        <taxon>Fungi</taxon>
        <taxon>Fungi incertae sedis</taxon>
        <taxon>Mucoromycota</taxon>
        <taxon>Mucoromycotina</taxon>
        <taxon>Umbelopsidomycetes</taxon>
        <taxon>Umbelopsidales</taxon>
        <taxon>Umbelopsidaceae</taxon>
        <taxon>Umbelopsis</taxon>
    </lineage>
</organism>
<sequence length="563" mass="61950">MRFSSYLAVAVGLACSAFARILPNTAQSVLAVKTLDVEQVDIIPIINPPTHSCNVNIVTHVVGTGSSQTYNHTYHPPKNCPGPWSKVVLTYTGASKGRQYDRLSSIWMGGVEILRTSTAEPTLNGINWEFQTDVTKYSSLFKTKQPLVMEMWNILNDIYNGSYHITTDLTFYGTNKEYPASQAADMVVPISSATDGQAWFSVSSDSDLGSTNVTLPTNIQAAYLEVYASGQSNDEFWYSNPPTDYANEINSTGIGNGPFREVLAYFDGHLIGSTVPHPVIFTGGIVPSLWRPTVSIGGAFAIPSTWIDVSPFVAWMVDGKSHEFSLQVINAESFWLLDANLHLWLDNGSKRTSGAVLTSSIQPNATVHINSDVKKNLDAVFKVKVSRSTHAKGYVNTSKGRVVNEYSYNLDYQNTLTFQDDADNSSWAQTTRQISNSQQTPDRYSKGRPLAYYISTDYSWMTGGGNNFTVFPDQSIRIDGWINSEDKEKFTEKIGHQSTSTQFDAQQHGTAYYAANSLSNANQTSGNGQTKTSISFRDGNRCYSRSVSASNSTIVSDKTNNHC</sequence>
<evidence type="ECO:0000313" key="4">
    <source>
        <dbReference type="Proteomes" id="UP000654370"/>
    </source>
</evidence>
<keyword evidence="4" id="KW-1185">Reference proteome</keyword>